<evidence type="ECO:0000259" key="12">
    <source>
        <dbReference type="PROSITE" id="PS50011"/>
    </source>
</evidence>
<dbReference type="PANTHER" id="PTHR24356:SF1">
    <property type="entry name" value="SERINE_THREONINE-PROTEIN KINASE GREATWALL"/>
    <property type="match status" value="1"/>
</dbReference>
<comment type="catalytic activity">
    <reaction evidence="10">
        <text>L-seryl-[protein] + ATP = O-phospho-L-seryl-[protein] + ADP + H(+)</text>
        <dbReference type="Rhea" id="RHEA:17989"/>
        <dbReference type="Rhea" id="RHEA-COMP:9863"/>
        <dbReference type="Rhea" id="RHEA-COMP:11604"/>
        <dbReference type="ChEBI" id="CHEBI:15378"/>
        <dbReference type="ChEBI" id="CHEBI:29999"/>
        <dbReference type="ChEBI" id="CHEBI:30616"/>
        <dbReference type="ChEBI" id="CHEBI:83421"/>
        <dbReference type="ChEBI" id="CHEBI:456216"/>
        <dbReference type="EC" id="2.7.11.1"/>
    </reaction>
</comment>
<dbReference type="SMART" id="SM00220">
    <property type="entry name" value="S_TKc"/>
    <property type="match status" value="1"/>
</dbReference>
<keyword evidence="4" id="KW-0808">Transferase</keyword>
<gene>
    <name evidence="13" type="ORF">OFUS_LOCUS13365</name>
</gene>
<keyword evidence="5" id="KW-0547">Nucleotide-binding</keyword>
<evidence type="ECO:0000256" key="7">
    <source>
        <dbReference type="ARBA" id="ARBA00022840"/>
    </source>
</evidence>
<dbReference type="GO" id="GO:0005524">
    <property type="term" value="F:ATP binding"/>
    <property type="evidence" value="ECO:0007669"/>
    <property type="project" value="UniProtKB-KW"/>
</dbReference>
<protein>
    <recommendedName>
        <fullName evidence="2">Serine/threonine-protein kinase greatwall</fullName>
        <ecNumber evidence="1">2.7.11.1</ecNumber>
    </recommendedName>
    <alternativeName>
        <fullName evidence="8">Microtubule-associated serine/threonine-protein kinase-like</fullName>
    </alternativeName>
</protein>
<keyword evidence="7" id="KW-0067">ATP-binding</keyword>
<feature type="non-terminal residue" evidence="13">
    <location>
        <position position="1"/>
    </location>
</feature>
<dbReference type="SUPFAM" id="SSF56112">
    <property type="entry name" value="Protein kinase-like (PK-like)"/>
    <property type="match status" value="1"/>
</dbReference>
<feature type="region of interest" description="Disordered" evidence="11">
    <location>
        <begin position="741"/>
        <end position="859"/>
    </location>
</feature>
<evidence type="ECO:0000256" key="4">
    <source>
        <dbReference type="ARBA" id="ARBA00022679"/>
    </source>
</evidence>
<dbReference type="PROSITE" id="PS50011">
    <property type="entry name" value="PROTEIN_KINASE_DOM"/>
    <property type="match status" value="2"/>
</dbReference>
<dbReference type="EC" id="2.7.11.1" evidence="1"/>
<dbReference type="InterPro" id="IPR011009">
    <property type="entry name" value="Kinase-like_dom_sf"/>
</dbReference>
<accession>A0A8S4P977</accession>
<dbReference type="Pfam" id="PF00069">
    <property type="entry name" value="Pkinase"/>
    <property type="match status" value="2"/>
</dbReference>
<feature type="region of interest" description="Disordered" evidence="11">
    <location>
        <begin position="611"/>
        <end position="634"/>
    </location>
</feature>
<proteinExistence type="predicted"/>
<evidence type="ECO:0000256" key="2">
    <source>
        <dbReference type="ARBA" id="ARBA00022148"/>
    </source>
</evidence>
<organism evidence="13 14">
    <name type="scientific">Owenia fusiformis</name>
    <name type="common">Polychaete worm</name>
    <dbReference type="NCBI Taxonomy" id="6347"/>
    <lineage>
        <taxon>Eukaryota</taxon>
        <taxon>Metazoa</taxon>
        <taxon>Spiralia</taxon>
        <taxon>Lophotrochozoa</taxon>
        <taxon>Annelida</taxon>
        <taxon>Polychaeta</taxon>
        <taxon>Sedentaria</taxon>
        <taxon>Canalipalpata</taxon>
        <taxon>Sabellida</taxon>
        <taxon>Oweniida</taxon>
        <taxon>Oweniidae</taxon>
        <taxon>Owenia</taxon>
    </lineage>
</organism>
<keyword evidence="14" id="KW-1185">Reference proteome</keyword>
<dbReference type="InterPro" id="IPR008271">
    <property type="entry name" value="Ser/Thr_kinase_AS"/>
</dbReference>
<evidence type="ECO:0000256" key="10">
    <source>
        <dbReference type="ARBA" id="ARBA00048679"/>
    </source>
</evidence>
<dbReference type="OrthoDB" id="162894at2759"/>
<dbReference type="FunFam" id="1.10.510.10:FF:000484">
    <property type="entry name" value="Serine/threonine-protein kinase greatwall, putative"/>
    <property type="match status" value="1"/>
</dbReference>
<evidence type="ECO:0000256" key="1">
    <source>
        <dbReference type="ARBA" id="ARBA00012513"/>
    </source>
</evidence>
<dbReference type="EMBL" id="CAIIXF020000006">
    <property type="protein sequence ID" value="CAH1787726.1"/>
    <property type="molecule type" value="Genomic_DNA"/>
</dbReference>
<evidence type="ECO:0000313" key="14">
    <source>
        <dbReference type="Proteomes" id="UP000749559"/>
    </source>
</evidence>
<dbReference type="PANTHER" id="PTHR24356">
    <property type="entry name" value="SERINE/THREONINE-PROTEIN KINASE"/>
    <property type="match status" value="1"/>
</dbReference>
<keyword evidence="6" id="KW-0418">Kinase</keyword>
<evidence type="ECO:0000256" key="9">
    <source>
        <dbReference type="ARBA" id="ARBA00047899"/>
    </source>
</evidence>
<dbReference type="GO" id="GO:0005634">
    <property type="term" value="C:nucleus"/>
    <property type="evidence" value="ECO:0007669"/>
    <property type="project" value="TreeGrafter"/>
</dbReference>
<feature type="compositionally biased region" description="Basic and acidic residues" evidence="11">
    <location>
        <begin position="825"/>
        <end position="841"/>
    </location>
</feature>
<evidence type="ECO:0000313" key="13">
    <source>
        <dbReference type="EMBL" id="CAH1787726.1"/>
    </source>
</evidence>
<sequence length="999" mass="109787">MDFEKVDKENVSSDISSCSGSILSESAKAPTIQDFTILKPISRGAFGKVFLGHKEGRSNKLYAIKVMRKADMVNKNMTHQVIAERDALALTKSPFVVHLYYCLQSKQNVYLVMEYMIGGDVKSLLAIYGYFELEMAVLYTAEVILALEYLHKHGIIHRDLKPDNMLISDKGHIKLTDFGLSQTNLQSQLGVSDVQNTPTAAKAKSDYFRTPGQILSLTSSLAFSIAASKKRPPIRHSPRTPRSHMDGIKRHTPKTVGFETPPPINNLTPTLQDSLNYSSGGSFIGNCSYKPTQNATGESSELSSIYRKVGISKASIYDSSPSMEQSSRVSERRKDSLVTLFNSKLNSRSPSIPWSDDVIKFRQDARTHMETVEEGEGHIANDEDDTPHLFRSKNAISQSFAAKNLKSLREGFVPDDCSYDEVDKAHFREPLKSIENQLPFSGKSMKSNNAVLQNSLGVRKRSFDCVDKSPLSKGLLRQLQSKTGMTSEFASLGVYGDEHRLKRSNSLKSVTEHDMRRLSTSTQISTVLGRNHTFGDFSELSSVENPRMDSHISGAGYLPDFSNIESFDYSASPVFFSHRKSPSMELNSGSLSELKSSDELRIEVSPVTHISETKLSSPGSASLDSPKDGTEEPVLDVSHLSPIATTDPSISSPIYHSKSNVSFHIESDSDTSEDELNLSDIVPFASYTNIDRRSNLGDTSNDDHSKSHEEHSVEKSECSKVSISIDYATPQKVNQSDVMMCSPDLSQNKSRSLSLPTNNGSHLYIPRNSSNPSNIEPQSTALSRGLFSSSTNTNNEKNPGLVDGSVISDTPLQSMNTSLNTTGSDVEHSMQELSIEEKSDPLKTPGQLKSPLDSPPGVRTHPLVKPLIKNTRFKSVTSDSSFGSEGLGCGLCRTPLPRGLPGLGIMTPAARTPAGLNAANTPFRTPKSVRRGPAPEKEDDKRILGTPDYLAPELLLQKDHGPEVDWWSLGVCLYEFLTGIPPFNDQTPELVFQNILNRG</sequence>
<name>A0A8S4P977_OWEFU</name>
<evidence type="ECO:0000256" key="8">
    <source>
        <dbReference type="ARBA" id="ARBA00033099"/>
    </source>
</evidence>
<dbReference type="PROSITE" id="PS00108">
    <property type="entry name" value="PROTEIN_KINASE_ST"/>
    <property type="match status" value="1"/>
</dbReference>
<feature type="compositionally biased region" description="Basic residues" evidence="11">
    <location>
        <begin position="230"/>
        <end position="242"/>
    </location>
</feature>
<evidence type="ECO:0000256" key="5">
    <source>
        <dbReference type="ARBA" id="ARBA00022741"/>
    </source>
</evidence>
<feature type="region of interest" description="Disordered" evidence="11">
    <location>
        <begin position="691"/>
        <end position="720"/>
    </location>
</feature>
<feature type="region of interest" description="Disordered" evidence="11">
    <location>
        <begin position="916"/>
        <end position="943"/>
    </location>
</feature>
<dbReference type="InterPro" id="IPR050236">
    <property type="entry name" value="Ser_Thr_kinase_AGC"/>
</dbReference>
<evidence type="ECO:0000256" key="3">
    <source>
        <dbReference type="ARBA" id="ARBA00022527"/>
    </source>
</evidence>
<comment type="caution">
    <text evidence="13">The sequence shown here is derived from an EMBL/GenBank/DDBJ whole genome shotgun (WGS) entry which is preliminary data.</text>
</comment>
<dbReference type="FunFam" id="3.30.200.20:FF:000550">
    <property type="entry name" value="Serine/threonine-protein kinase greatwall"/>
    <property type="match status" value="1"/>
</dbReference>
<comment type="catalytic activity">
    <reaction evidence="9">
        <text>L-threonyl-[protein] + ATP = O-phospho-L-threonyl-[protein] + ADP + H(+)</text>
        <dbReference type="Rhea" id="RHEA:46608"/>
        <dbReference type="Rhea" id="RHEA-COMP:11060"/>
        <dbReference type="Rhea" id="RHEA-COMP:11605"/>
        <dbReference type="ChEBI" id="CHEBI:15378"/>
        <dbReference type="ChEBI" id="CHEBI:30013"/>
        <dbReference type="ChEBI" id="CHEBI:30616"/>
        <dbReference type="ChEBI" id="CHEBI:61977"/>
        <dbReference type="ChEBI" id="CHEBI:456216"/>
        <dbReference type="EC" id="2.7.11.1"/>
    </reaction>
</comment>
<dbReference type="Gene3D" id="3.30.200.20">
    <property type="entry name" value="Phosphorylase Kinase, domain 1"/>
    <property type="match status" value="1"/>
</dbReference>
<dbReference type="GO" id="GO:0004674">
    <property type="term" value="F:protein serine/threonine kinase activity"/>
    <property type="evidence" value="ECO:0007669"/>
    <property type="project" value="UniProtKB-KW"/>
</dbReference>
<reference evidence="13" key="1">
    <citation type="submission" date="2022-03" db="EMBL/GenBank/DDBJ databases">
        <authorList>
            <person name="Martin C."/>
        </authorList>
    </citation>
    <scope>NUCLEOTIDE SEQUENCE</scope>
</reference>
<dbReference type="GO" id="GO:0035556">
    <property type="term" value="P:intracellular signal transduction"/>
    <property type="evidence" value="ECO:0007669"/>
    <property type="project" value="TreeGrafter"/>
</dbReference>
<feature type="domain" description="Protein kinase" evidence="12">
    <location>
        <begin position="690"/>
        <end position="999"/>
    </location>
</feature>
<dbReference type="InterPro" id="IPR000719">
    <property type="entry name" value="Prot_kinase_dom"/>
</dbReference>
<feature type="compositionally biased region" description="Polar residues" evidence="11">
    <location>
        <begin position="611"/>
        <end position="623"/>
    </location>
</feature>
<feature type="compositionally biased region" description="Basic and acidic residues" evidence="11">
    <location>
        <begin position="691"/>
        <end position="718"/>
    </location>
</feature>
<dbReference type="AlphaFoldDB" id="A0A8S4P977"/>
<feature type="compositionally biased region" description="Polar residues" evidence="11">
    <location>
        <begin position="744"/>
        <end position="797"/>
    </location>
</feature>
<feature type="region of interest" description="Disordered" evidence="11">
    <location>
        <begin position="230"/>
        <end position="264"/>
    </location>
</feature>
<feature type="domain" description="Protein kinase" evidence="12">
    <location>
        <begin position="35"/>
        <end position="359"/>
    </location>
</feature>
<dbReference type="Gene3D" id="1.10.510.10">
    <property type="entry name" value="Transferase(Phosphotransferase) domain 1"/>
    <property type="match status" value="2"/>
</dbReference>
<evidence type="ECO:0000256" key="11">
    <source>
        <dbReference type="SAM" id="MobiDB-lite"/>
    </source>
</evidence>
<feature type="compositionally biased region" description="Polar residues" evidence="11">
    <location>
        <begin position="807"/>
        <end position="824"/>
    </location>
</feature>
<keyword evidence="3" id="KW-0723">Serine/threonine-protein kinase</keyword>
<evidence type="ECO:0000256" key="6">
    <source>
        <dbReference type="ARBA" id="ARBA00022777"/>
    </source>
</evidence>
<dbReference type="Proteomes" id="UP000749559">
    <property type="component" value="Unassembled WGS sequence"/>
</dbReference>
<feature type="compositionally biased region" description="Basic and acidic residues" evidence="11">
    <location>
        <begin position="933"/>
        <end position="943"/>
    </location>
</feature>